<sequence>MKAGSGERDGRERESAVAGTTEVAQPTNFSINLAFFCHWFVPPAPSSALVLEQDLGSYNALGENPLQVIYGTDHVQQVSPRLRPP</sequence>
<protein>
    <submittedName>
        <fullName evidence="2">Uncharacterized protein</fullName>
    </submittedName>
</protein>
<feature type="compositionally biased region" description="Basic and acidic residues" evidence="1">
    <location>
        <begin position="1"/>
        <end position="15"/>
    </location>
</feature>
<organism evidence="2 3">
    <name type="scientific">Portunus trituberculatus</name>
    <name type="common">Swimming crab</name>
    <name type="synonym">Neptunus trituberculatus</name>
    <dbReference type="NCBI Taxonomy" id="210409"/>
    <lineage>
        <taxon>Eukaryota</taxon>
        <taxon>Metazoa</taxon>
        <taxon>Ecdysozoa</taxon>
        <taxon>Arthropoda</taxon>
        <taxon>Crustacea</taxon>
        <taxon>Multicrustacea</taxon>
        <taxon>Malacostraca</taxon>
        <taxon>Eumalacostraca</taxon>
        <taxon>Eucarida</taxon>
        <taxon>Decapoda</taxon>
        <taxon>Pleocyemata</taxon>
        <taxon>Brachyura</taxon>
        <taxon>Eubrachyura</taxon>
        <taxon>Portunoidea</taxon>
        <taxon>Portunidae</taxon>
        <taxon>Portuninae</taxon>
        <taxon>Portunus</taxon>
    </lineage>
</organism>
<reference evidence="2 3" key="1">
    <citation type="submission" date="2019-05" db="EMBL/GenBank/DDBJ databases">
        <title>Another draft genome of Portunus trituberculatus and its Hox gene families provides insights of decapod evolution.</title>
        <authorList>
            <person name="Jeong J.-H."/>
            <person name="Song I."/>
            <person name="Kim S."/>
            <person name="Choi T."/>
            <person name="Kim D."/>
            <person name="Ryu S."/>
            <person name="Kim W."/>
        </authorList>
    </citation>
    <scope>NUCLEOTIDE SEQUENCE [LARGE SCALE GENOMIC DNA]</scope>
    <source>
        <tissue evidence="2">Muscle</tissue>
    </source>
</reference>
<gene>
    <name evidence="2" type="ORF">E2C01_024060</name>
</gene>
<dbReference type="EMBL" id="VSRR010002319">
    <property type="protein sequence ID" value="MPC30792.1"/>
    <property type="molecule type" value="Genomic_DNA"/>
</dbReference>
<name>A0A5B7E9N7_PORTR</name>
<evidence type="ECO:0000313" key="3">
    <source>
        <dbReference type="Proteomes" id="UP000324222"/>
    </source>
</evidence>
<dbReference type="Proteomes" id="UP000324222">
    <property type="component" value="Unassembled WGS sequence"/>
</dbReference>
<feature type="region of interest" description="Disordered" evidence="1">
    <location>
        <begin position="1"/>
        <end position="22"/>
    </location>
</feature>
<keyword evidence="3" id="KW-1185">Reference proteome</keyword>
<evidence type="ECO:0000313" key="2">
    <source>
        <dbReference type="EMBL" id="MPC30792.1"/>
    </source>
</evidence>
<comment type="caution">
    <text evidence="2">The sequence shown here is derived from an EMBL/GenBank/DDBJ whole genome shotgun (WGS) entry which is preliminary data.</text>
</comment>
<proteinExistence type="predicted"/>
<accession>A0A5B7E9N7</accession>
<dbReference type="AlphaFoldDB" id="A0A5B7E9N7"/>
<evidence type="ECO:0000256" key="1">
    <source>
        <dbReference type="SAM" id="MobiDB-lite"/>
    </source>
</evidence>